<dbReference type="GO" id="GO:0046677">
    <property type="term" value="P:response to antibiotic"/>
    <property type="evidence" value="ECO:0007669"/>
    <property type="project" value="UniProtKB-KW"/>
</dbReference>
<evidence type="ECO:0000256" key="5">
    <source>
        <dbReference type="ARBA" id="ARBA00023251"/>
    </source>
</evidence>
<evidence type="ECO:0000256" key="3">
    <source>
        <dbReference type="ARBA" id="ARBA00022989"/>
    </source>
</evidence>
<dbReference type="InterPro" id="IPR052902">
    <property type="entry name" value="ABC-2_transporter"/>
</dbReference>
<dbReference type="KEGG" id="csph:CSPHI_01575"/>
<dbReference type="PANTHER" id="PTHR43027">
    <property type="entry name" value="DOXORUBICIN RESISTANCE ABC TRANSPORTER PERMEASE PROTEIN DRRC-RELATED"/>
    <property type="match status" value="1"/>
</dbReference>
<evidence type="ECO:0000313" key="8">
    <source>
        <dbReference type="EMBL" id="APT89987.1"/>
    </source>
</evidence>
<dbReference type="GO" id="GO:0043190">
    <property type="term" value="C:ATP-binding cassette (ABC) transporter complex"/>
    <property type="evidence" value="ECO:0007669"/>
    <property type="project" value="InterPro"/>
</dbReference>
<keyword evidence="5" id="KW-0046">Antibiotic resistance</keyword>
<feature type="domain" description="ABC transmembrane type-2" evidence="7">
    <location>
        <begin position="23"/>
        <end position="250"/>
    </location>
</feature>
<keyword evidence="2 6" id="KW-0812">Transmembrane</keyword>
<dbReference type="Pfam" id="PF01061">
    <property type="entry name" value="ABC2_membrane"/>
    <property type="match status" value="1"/>
</dbReference>
<reference evidence="8 9" key="1">
    <citation type="submission" date="2014-08" db="EMBL/GenBank/DDBJ databases">
        <title>Complete genome sequence of Corynebacterium sphenisci CECT 5990(T) (=DSM 44792(T)), isolated from healthy wild penguins.</title>
        <authorList>
            <person name="Ruckert C."/>
            <person name="Albersmeier A."/>
            <person name="Winkler A."/>
            <person name="Kalinowski J."/>
        </authorList>
    </citation>
    <scope>NUCLEOTIDE SEQUENCE [LARGE SCALE GENOMIC DNA]</scope>
    <source>
        <strain evidence="8 9">DSM 44792</strain>
    </source>
</reference>
<feature type="transmembrane region" description="Helical" evidence="6">
    <location>
        <begin position="136"/>
        <end position="161"/>
    </location>
</feature>
<dbReference type="InterPro" id="IPR013525">
    <property type="entry name" value="ABC2_TM"/>
</dbReference>
<feature type="transmembrane region" description="Helical" evidence="6">
    <location>
        <begin position="29"/>
        <end position="47"/>
    </location>
</feature>
<keyword evidence="4 6" id="KW-0472">Membrane</keyword>
<dbReference type="PROSITE" id="PS51012">
    <property type="entry name" value="ABC_TM2"/>
    <property type="match status" value="1"/>
</dbReference>
<gene>
    <name evidence="8" type="ORF">CSPHI_01575</name>
</gene>
<feature type="transmembrane region" description="Helical" evidence="6">
    <location>
        <begin position="167"/>
        <end position="187"/>
    </location>
</feature>
<dbReference type="PIRSF" id="PIRSF006648">
    <property type="entry name" value="DrrB"/>
    <property type="match status" value="1"/>
</dbReference>
<evidence type="ECO:0000256" key="2">
    <source>
        <dbReference type="ARBA" id="ARBA00022692"/>
    </source>
</evidence>
<keyword evidence="6" id="KW-0813">Transport</keyword>
<dbReference type="EMBL" id="CP009248">
    <property type="protein sequence ID" value="APT89987.1"/>
    <property type="molecule type" value="Genomic_DNA"/>
</dbReference>
<dbReference type="InterPro" id="IPR047817">
    <property type="entry name" value="ABC2_TM_bact-type"/>
</dbReference>
<name>A0A1L7CW00_9CORY</name>
<accession>A0A1L7CW00</accession>
<evidence type="ECO:0000313" key="9">
    <source>
        <dbReference type="Proteomes" id="UP000185469"/>
    </source>
</evidence>
<sequence length="255" mass="26611">MALAPAVAALAGALLRSWSRNAPMAVQAVVFPAFLLFVFDTVLGATVSRMGGGDSIEGTAALIALVSVMQGSLVAAVFVTRDRDSGLLDRQWTLPLPRGAYLGSRVLAEFLRGLASTVVLLLVAVALGLRFGGGPVPLIAAVTLAAGFGVACSMFVLALSARTDEKTVLMVFGAVFLLALFFNTGFAPADAYPGWLRPVVEHQPMSPAIEAMRAFFRGEVDGAATATAVAWCAGLILIFGWWANRSLASVIGARR</sequence>
<evidence type="ECO:0000259" key="7">
    <source>
        <dbReference type="PROSITE" id="PS51012"/>
    </source>
</evidence>
<organism evidence="8 9">
    <name type="scientific">Corynebacterium sphenisci DSM 44792</name>
    <dbReference type="NCBI Taxonomy" id="1437874"/>
    <lineage>
        <taxon>Bacteria</taxon>
        <taxon>Bacillati</taxon>
        <taxon>Actinomycetota</taxon>
        <taxon>Actinomycetes</taxon>
        <taxon>Mycobacteriales</taxon>
        <taxon>Corynebacteriaceae</taxon>
        <taxon>Corynebacterium</taxon>
    </lineage>
</organism>
<protein>
    <recommendedName>
        <fullName evidence="6">Transport permease protein</fullName>
    </recommendedName>
</protein>
<proteinExistence type="inferred from homology"/>
<dbReference type="Proteomes" id="UP000185469">
    <property type="component" value="Chromosome"/>
</dbReference>
<dbReference type="AlphaFoldDB" id="A0A1L7CW00"/>
<dbReference type="PANTHER" id="PTHR43027:SF1">
    <property type="entry name" value="DOXORUBICIN RESISTANCE ABC TRANSPORTER PERMEASE PROTEIN DRRC-RELATED"/>
    <property type="match status" value="1"/>
</dbReference>
<keyword evidence="9" id="KW-1185">Reference proteome</keyword>
<evidence type="ECO:0000256" key="6">
    <source>
        <dbReference type="RuleBase" id="RU361157"/>
    </source>
</evidence>
<evidence type="ECO:0000256" key="4">
    <source>
        <dbReference type="ARBA" id="ARBA00023136"/>
    </source>
</evidence>
<dbReference type="InterPro" id="IPR000412">
    <property type="entry name" value="ABC_2_transport"/>
</dbReference>
<keyword evidence="3 6" id="KW-1133">Transmembrane helix</keyword>
<feature type="transmembrane region" description="Helical" evidence="6">
    <location>
        <begin position="110"/>
        <end position="129"/>
    </location>
</feature>
<feature type="transmembrane region" description="Helical" evidence="6">
    <location>
        <begin position="222"/>
        <end position="243"/>
    </location>
</feature>
<feature type="transmembrane region" description="Helical" evidence="6">
    <location>
        <begin position="59"/>
        <end position="79"/>
    </location>
</feature>
<keyword evidence="6" id="KW-1003">Cell membrane</keyword>
<evidence type="ECO:0000256" key="1">
    <source>
        <dbReference type="ARBA" id="ARBA00004141"/>
    </source>
</evidence>
<dbReference type="GO" id="GO:0140359">
    <property type="term" value="F:ABC-type transporter activity"/>
    <property type="evidence" value="ECO:0007669"/>
    <property type="project" value="InterPro"/>
</dbReference>
<comment type="similarity">
    <text evidence="6">Belongs to the ABC-2 integral membrane protein family.</text>
</comment>
<dbReference type="STRING" id="1437874.CSPHI_01575"/>
<comment type="subcellular location">
    <subcellularLocation>
        <location evidence="6">Cell membrane</location>
        <topology evidence="6">Multi-pass membrane protein</topology>
    </subcellularLocation>
    <subcellularLocation>
        <location evidence="1">Membrane</location>
        <topology evidence="1">Multi-pass membrane protein</topology>
    </subcellularLocation>
</comment>